<dbReference type="AlphaFoldDB" id="G0N2T2"/>
<feature type="compositionally biased region" description="Basic and acidic residues" evidence="1">
    <location>
        <begin position="200"/>
        <end position="224"/>
    </location>
</feature>
<accession>G0N2T2</accession>
<name>G0N2T2_CAEBE</name>
<dbReference type="EMBL" id="GL379831">
    <property type="protein sequence ID" value="EGT50963.1"/>
    <property type="molecule type" value="Genomic_DNA"/>
</dbReference>
<reference evidence="3" key="1">
    <citation type="submission" date="2011-07" db="EMBL/GenBank/DDBJ databases">
        <authorList>
            <consortium name="Caenorhabditis brenneri Sequencing and Analysis Consortium"/>
            <person name="Wilson R.K."/>
        </authorList>
    </citation>
    <scope>NUCLEOTIDE SEQUENCE [LARGE SCALE GENOMIC DNA]</scope>
    <source>
        <strain evidence="3">PB2801</strain>
    </source>
</reference>
<protein>
    <submittedName>
        <fullName evidence="2">Uncharacterized protein</fullName>
    </submittedName>
</protein>
<evidence type="ECO:0000313" key="2">
    <source>
        <dbReference type="EMBL" id="EGT50963.1"/>
    </source>
</evidence>
<organism evidence="3">
    <name type="scientific">Caenorhabditis brenneri</name>
    <name type="common">Nematode worm</name>
    <dbReference type="NCBI Taxonomy" id="135651"/>
    <lineage>
        <taxon>Eukaryota</taxon>
        <taxon>Metazoa</taxon>
        <taxon>Ecdysozoa</taxon>
        <taxon>Nematoda</taxon>
        <taxon>Chromadorea</taxon>
        <taxon>Rhabditida</taxon>
        <taxon>Rhabditina</taxon>
        <taxon>Rhabditomorpha</taxon>
        <taxon>Rhabditoidea</taxon>
        <taxon>Rhabditidae</taxon>
        <taxon>Peloderinae</taxon>
        <taxon>Caenorhabditis</taxon>
    </lineage>
</organism>
<keyword evidence="3" id="KW-1185">Reference proteome</keyword>
<gene>
    <name evidence="2" type="ORF">CAEBREN_19810</name>
</gene>
<dbReference type="Proteomes" id="UP000008068">
    <property type="component" value="Unassembled WGS sequence"/>
</dbReference>
<sequence length="238" mass="27128">MSTSIPTANVAMLNAFRGIVADFKTSSNVENGLKQLVMMRFSLSMAMDSSLKDLLENISTNDDENLEQLKNIVMGKIECMEYVDDAKKENALKTRKRAASNDLEIVEPVAKRPCPVVAPIQKKPTVPPAKQIDDDFFCRKRTAPMKTAPKPKAPLMPIQPISTVATARLPSNSNSLDLMRKCKEVRQAKEEKQKIVNQERVQDTKSWRESFREQRIKEQQDRNRGIMPKIDKKSRRMH</sequence>
<evidence type="ECO:0000313" key="3">
    <source>
        <dbReference type="Proteomes" id="UP000008068"/>
    </source>
</evidence>
<dbReference type="HOGENOM" id="CLU_1157282_0_0_1"/>
<dbReference type="InParanoid" id="G0N2T2"/>
<proteinExistence type="predicted"/>
<feature type="region of interest" description="Disordered" evidence="1">
    <location>
        <begin position="196"/>
        <end position="238"/>
    </location>
</feature>
<evidence type="ECO:0000256" key="1">
    <source>
        <dbReference type="SAM" id="MobiDB-lite"/>
    </source>
</evidence>